<reference evidence="1" key="1">
    <citation type="journal article" date="2015" name="Nature">
        <title>Complex archaea that bridge the gap between prokaryotes and eukaryotes.</title>
        <authorList>
            <person name="Spang A."/>
            <person name="Saw J.H."/>
            <person name="Jorgensen S.L."/>
            <person name="Zaremba-Niedzwiedzka K."/>
            <person name="Martijn J."/>
            <person name="Lind A.E."/>
            <person name="van Eijk R."/>
            <person name="Schleper C."/>
            <person name="Guy L."/>
            <person name="Ettema T.J."/>
        </authorList>
    </citation>
    <scope>NUCLEOTIDE SEQUENCE</scope>
</reference>
<dbReference type="EMBL" id="LAZR01035046">
    <property type="protein sequence ID" value="KKL28577.1"/>
    <property type="molecule type" value="Genomic_DNA"/>
</dbReference>
<protein>
    <submittedName>
        <fullName evidence="1">Uncharacterized protein</fullName>
    </submittedName>
</protein>
<dbReference type="AlphaFoldDB" id="A0A0F9CQ77"/>
<name>A0A0F9CQ77_9ZZZZ</name>
<evidence type="ECO:0000313" key="1">
    <source>
        <dbReference type="EMBL" id="KKL28577.1"/>
    </source>
</evidence>
<accession>A0A0F9CQ77</accession>
<gene>
    <name evidence="1" type="ORF">LCGC14_2373780</name>
</gene>
<sequence>LLVAAMFLLLLATRNIDTAEFEVEQSNVEARTREIMEAVRHHSPIIQDEGGLAERILTILEAQE</sequence>
<organism evidence="1">
    <name type="scientific">marine sediment metagenome</name>
    <dbReference type="NCBI Taxonomy" id="412755"/>
    <lineage>
        <taxon>unclassified sequences</taxon>
        <taxon>metagenomes</taxon>
        <taxon>ecological metagenomes</taxon>
    </lineage>
</organism>
<feature type="non-terminal residue" evidence="1">
    <location>
        <position position="1"/>
    </location>
</feature>
<comment type="caution">
    <text evidence="1">The sequence shown here is derived from an EMBL/GenBank/DDBJ whole genome shotgun (WGS) entry which is preliminary data.</text>
</comment>
<proteinExistence type="predicted"/>